<evidence type="ECO:0000313" key="3">
    <source>
        <dbReference type="EMBL" id="RCF53252.1"/>
    </source>
</evidence>
<dbReference type="HAMAP" id="MF_00338">
    <property type="entry name" value="UPF0145"/>
    <property type="match status" value="1"/>
</dbReference>
<organism evidence="3 4">
    <name type="scientific">Aeromonas hydrophila</name>
    <dbReference type="NCBI Taxonomy" id="644"/>
    <lineage>
        <taxon>Bacteria</taxon>
        <taxon>Pseudomonadati</taxon>
        <taxon>Pseudomonadota</taxon>
        <taxon>Gammaproteobacteria</taxon>
        <taxon>Aeromonadales</taxon>
        <taxon>Aeromonadaceae</taxon>
        <taxon>Aeromonas</taxon>
    </lineage>
</organism>
<dbReference type="Proteomes" id="UP000253075">
    <property type="component" value="Unassembled WGS sequence"/>
</dbReference>
<reference evidence="3 4" key="1">
    <citation type="journal article" date="2018" name="PLoS ONE">
        <title>Phenotypic characterization and whole genome analysis of extended-spectrum beta-lactamase-producing bacteria isolated from dogs in Germany.</title>
        <authorList>
            <person name="Boehmer T."/>
            <person name="Vogler A.J."/>
            <person name="Thomas A."/>
            <person name="Sauer S."/>
            <person name="Hergenroether M."/>
            <person name="Straubinger R.K."/>
            <person name="Birdsell D."/>
            <person name="Keim P."/>
            <person name="Sahl J.W."/>
            <person name="Williamson C.H."/>
            <person name="Riehm J.M."/>
        </authorList>
    </citation>
    <scope>NUCLEOTIDE SEQUENCE [LARGE SCALE GENOMIC DNA]</scope>
    <source>
        <strain evidence="3 4">AFG_SD03_1510_Ahy_093</strain>
    </source>
</reference>
<dbReference type="SUPFAM" id="SSF117782">
    <property type="entry name" value="YbjQ-like"/>
    <property type="match status" value="1"/>
</dbReference>
<dbReference type="RefSeq" id="WP_024943846.1">
    <property type="nucleotide sequence ID" value="NZ_JACLAM010000001.1"/>
</dbReference>
<protein>
    <recommendedName>
        <fullName evidence="2">UPF0145 protein C6C11_00565</fullName>
    </recommendedName>
</protein>
<dbReference type="Pfam" id="PF01906">
    <property type="entry name" value="YbjQ_1"/>
    <property type="match status" value="1"/>
</dbReference>
<evidence type="ECO:0000256" key="1">
    <source>
        <dbReference type="ARBA" id="ARBA00010751"/>
    </source>
</evidence>
<reference evidence="4" key="2">
    <citation type="submission" date="2018-02" db="EMBL/GenBank/DDBJ databases">
        <title>Phenotypic characterization and whole genome analysis of multidrug-resistant, extended-spectrum beta-lactamase-producing bacteria isolated from dogs in Germany.</title>
        <authorList>
            <person name="Williamson C."/>
        </authorList>
    </citation>
    <scope>NUCLEOTIDE SEQUENCE [LARGE SCALE GENOMIC DNA]</scope>
    <source>
        <strain evidence="4">AFG_SD03_1510_Ahy_093</strain>
    </source>
</reference>
<dbReference type="AlphaFoldDB" id="A0ABD7GDP7"/>
<accession>A0ABD7GDP7</accession>
<comment type="similarity">
    <text evidence="1 2">Belongs to the UPF0145 family.</text>
</comment>
<dbReference type="InterPro" id="IPR035439">
    <property type="entry name" value="UPF0145_dom_sf"/>
</dbReference>
<proteinExistence type="inferred from homology"/>
<dbReference type="PANTHER" id="PTHR34068:SF1">
    <property type="entry name" value="UPF0145 PROTEIN YBJQ"/>
    <property type="match status" value="1"/>
</dbReference>
<dbReference type="Gene3D" id="3.30.110.70">
    <property type="entry name" value="Hypothetical protein apc22750. Chain B"/>
    <property type="match status" value="1"/>
</dbReference>
<dbReference type="InterPro" id="IPR002765">
    <property type="entry name" value="UPF0145_YbjQ-like"/>
</dbReference>
<dbReference type="PANTHER" id="PTHR34068">
    <property type="entry name" value="UPF0145 PROTEIN YBJQ"/>
    <property type="match status" value="1"/>
</dbReference>
<evidence type="ECO:0000256" key="2">
    <source>
        <dbReference type="HAMAP-Rule" id="MF_00338"/>
    </source>
</evidence>
<comment type="caution">
    <text evidence="3">The sequence shown here is derived from an EMBL/GenBank/DDBJ whole genome shotgun (WGS) entry which is preliminary data.</text>
</comment>
<name>A0ABD7GDP7_AERHY</name>
<dbReference type="EMBL" id="PUTQ01000001">
    <property type="protein sequence ID" value="RCF53252.1"/>
    <property type="molecule type" value="Genomic_DNA"/>
</dbReference>
<sequence>MNNYIIMVGRGIPVAVDILSESASSEIASLQQQGFIIAYDSCKAESIEHALKTWQQQRDGTYGYEHVITSTTNVLAHDTRVIEVKGVTTATIVAGMNFLRDFMASIRDFTGGNSGTYMAKLDEIKTQALVQLRKQADELGCNALIGVSVDVDEISGGGKSMMMVTATGTAVILEKSVTSSH</sequence>
<evidence type="ECO:0000313" key="4">
    <source>
        <dbReference type="Proteomes" id="UP000253075"/>
    </source>
</evidence>
<gene>
    <name evidence="3" type="ORF">C6C11_00565</name>
</gene>